<keyword evidence="3" id="KW-1185">Reference proteome</keyword>
<dbReference type="AlphaFoldDB" id="C5BJJ2"/>
<evidence type="ECO:0000313" key="2">
    <source>
        <dbReference type="EMBL" id="ACR12911.1"/>
    </source>
</evidence>
<dbReference type="EMBL" id="CP001614">
    <property type="protein sequence ID" value="ACR12911.1"/>
    <property type="molecule type" value="Genomic_DNA"/>
</dbReference>
<sequence>MLQIRPTIWAPLHKIRPKPSYTDLTLLVQNWLLALTSASVGFFAYSYQSETI</sequence>
<protein>
    <submittedName>
        <fullName evidence="2">Uncharacterized protein</fullName>
    </submittedName>
</protein>
<evidence type="ECO:0000313" key="3">
    <source>
        <dbReference type="Proteomes" id="UP000009080"/>
    </source>
</evidence>
<name>C5BJJ2_TERTT</name>
<gene>
    <name evidence="2" type="ordered locus">TERTU_2216</name>
</gene>
<feature type="transmembrane region" description="Helical" evidence="1">
    <location>
        <begin position="21"/>
        <end position="45"/>
    </location>
</feature>
<dbReference type="HOGENOM" id="CLU_3085702_0_0_6"/>
<organism evidence="2 3">
    <name type="scientific">Teredinibacter turnerae (strain ATCC 39867 / T7901)</name>
    <dbReference type="NCBI Taxonomy" id="377629"/>
    <lineage>
        <taxon>Bacteria</taxon>
        <taxon>Pseudomonadati</taxon>
        <taxon>Pseudomonadota</taxon>
        <taxon>Gammaproteobacteria</taxon>
        <taxon>Cellvibrionales</taxon>
        <taxon>Cellvibrionaceae</taxon>
        <taxon>Teredinibacter</taxon>
    </lineage>
</organism>
<dbReference type="Proteomes" id="UP000009080">
    <property type="component" value="Chromosome"/>
</dbReference>
<evidence type="ECO:0000256" key="1">
    <source>
        <dbReference type="SAM" id="Phobius"/>
    </source>
</evidence>
<keyword evidence="1" id="KW-0472">Membrane</keyword>
<keyword evidence="1" id="KW-1133">Transmembrane helix</keyword>
<keyword evidence="1" id="KW-0812">Transmembrane</keyword>
<dbReference type="KEGG" id="ttu:TERTU_2216"/>
<proteinExistence type="predicted"/>
<accession>C5BJJ2</accession>
<reference evidence="2 3" key="1">
    <citation type="journal article" date="2009" name="PLoS ONE">
        <title>The complete genome of Teredinibacter turnerae T7901: an intracellular endosymbiont of marine wood-boring bivalves (shipworms).</title>
        <authorList>
            <person name="Yang J.C."/>
            <person name="Madupu R."/>
            <person name="Durkin A.S."/>
            <person name="Ekborg N.A."/>
            <person name="Pedamallu C.S."/>
            <person name="Hostetler J.B."/>
            <person name="Radune D."/>
            <person name="Toms B.S."/>
            <person name="Henrissat B."/>
            <person name="Coutinho P.M."/>
            <person name="Schwarz S."/>
            <person name="Field L."/>
            <person name="Trindade-Silva A.E."/>
            <person name="Soares C.A.G."/>
            <person name="Elshahawi S."/>
            <person name="Hanora A."/>
            <person name="Schmidt E.W."/>
            <person name="Haygood M.G."/>
            <person name="Posfai J."/>
            <person name="Benner J."/>
            <person name="Madinger C."/>
            <person name="Nove J."/>
            <person name="Anton B."/>
            <person name="Chaudhary K."/>
            <person name="Foster J."/>
            <person name="Holman A."/>
            <person name="Kumar S."/>
            <person name="Lessard P.A."/>
            <person name="Luyten Y.A."/>
            <person name="Slatko B."/>
            <person name="Wood N."/>
            <person name="Wu B."/>
            <person name="Teplitski M."/>
            <person name="Mougous J.D."/>
            <person name="Ward N."/>
            <person name="Eisen J.A."/>
            <person name="Badger J.H."/>
            <person name="Distel D.L."/>
        </authorList>
    </citation>
    <scope>NUCLEOTIDE SEQUENCE [LARGE SCALE GENOMIC DNA]</scope>
    <source>
        <strain evidence="3">ATCC 39867 / T7901</strain>
    </source>
</reference>